<organism evidence="1 2">
    <name type="scientific">Mesorhizobium metallidurans STM 2683</name>
    <dbReference type="NCBI Taxonomy" id="1297569"/>
    <lineage>
        <taxon>Bacteria</taxon>
        <taxon>Pseudomonadati</taxon>
        <taxon>Pseudomonadota</taxon>
        <taxon>Alphaproteobacteria</taxon>
        <taxon>Hyphomicrobiales</taxon>
        <taxon>Phyllobacteriaceae</taxon>
        <taxon>Mesorhizobium</taxon>
    </lineage>
</organism>
<sequence length="65" mass="7379">MPSRRRAMRFGIEALEKRGGGIFRSSPDFAVRRSPGAFIASQRRLALTIDVTSGGWFFRCWPLPH</sequence>
<dbReference type="Proteomes" id="UP000012062">
    <property type="component" value="Unassembled WGS sequence"/>
</dbReference>
<gene>
    <name evidence="1" type="ORF">MESS2_220036</name>
</gene>
<dbReference type="STRING" id="1297569.MESS2_220036"/>
<protein>
    <submittedName>
        <fullName evidence="1">Uncharacterized protein</fullName>
    </submittedName>
</protein>
<reference evidence="1 2" key="1">
    <citation type="submission" date="2013-02" db="EMBL/GenBank/DDBJ databases">
        <authorList>
            <person name="Genoscope - CEA"/>
        </authorList>
    </citation>
    <scope>NUCLEOTIDE SEQUENCE [LARGE SCALE GENOMIC DNA]</scope>
    <source>
        <strain evidence="1 2">STM 2683</strain>
    </source>
</reference>
<keyword evidence="2" id="KW-1185">Reference proteome</keyword>
<name>M5EMS6_9HYPH</name>
<evidence type="ECO:0000313" key="2">
    <source>
        <dbReference type="Proteomes" id="UP000012062"/>
    </source>
</evidence>
<comment type="caution">
    <text evidence="1">The sequence shown here is derived from an EMBL/GenBank/DDBJ whole genome shotgun (WGS) entry which is preliminary data.</text>
</comment>
<dbReference type="EMBL" id="CAUM01000087">
    <property type="protein sequence ID" value="CCV06064.1"/>
    <property type="molecule type" value="Genomic_DNA"/>
</dbReference>
<proteinExistence type="predicted"/>
<accession>M5EMS6</accession>
<evidence type="ECO:0000313" key="1">
    <source>
        <dbReference type="EMBL" id="CCV06064.1"/>
    </source>
</evidence>
<dbReference type="AlphaFoldDB" id="M5EMS6"/>